<evidence type="ECO:0000259" key="6">
    <source>
        <dbReference type="SMART" id="SM00644"/>
    </source>
</evidence>
<dbReference type="PANTHER" id="PTHR30417">
    <property type="entry name" value="N-ACETYLMURAMOYL-L-ALANINE AMIDASE AMID"/>
    <property type="match status" value="1"/>
</dbReference>
<dbReference type="PANTHER" id="PTHR30417:SF1">
    <property type="entry name" value="N-ACETYLMURAMOYL-L-ALANINE AMIDASE AMID"/>
    <property type="match status" value="1"/>
</dbReference>
<dbReference type="Pfam" id="PF01510">
    <property type="entry name" value="Amidase_2"/>
    <property type="match status" value="1"/>
</dbReference>
<dbReference type="Gene3D" id="3.40.80.10">
    <property type="entry name" value="Peptidoglycan recognition protein-like"/>
    <property type="match status" value="1"/>
</dbReference>
<dbReference type="Proteomes" id="UP000886757">
    <property type="component" value="Unassembled WGS sequence"/>
</dbReference>
<evidence type="ECO:0000256" key="3">
    <source>
        <dbReference type="ARBA" id="ARBA00022801"/>
    </source>
</evidence>
<dbReference type="SMART" id="SM00644">
    <property type="entry name" value="Ami_2"/>
    <property type="match status" value="1"/>
</dbReference>
<proteinExistence type="predicted"/>
<feature type="region of interest" description="Disordered" evidence="5">
    <location>
        <begin position="15"/>
        <end position="38"/>
    </location>
</feature>
<dbReference type="GO" id="GO:0008745">
    <property type="term" value="F:N-acetylmuramoyl-L-alanine amidase activity"/>
    <property type="evidence" value="ECO:0007669"/>
    <property type="project" value="UniProtKB-EC"/>
</dbReference>
<dbReference type="EMBL" id="DVGK01000129">
    <property type="protein sequence ID" value="HIR14526.1"/>
    <property type="molecule type" value="Genomic_DNA"/>
</dbReference>
<dbReference type="InterPro" id="IPR036505">
    <property type="entry name" value="Amidase/PGRP_sf"/>
</dbReference>
<evidence type="ECO:0000256" key="4">
    <source>
        <dbReference type="ARBA" id="ARBA00023316"/>
    </source>
</evidence>
<name>A0A9D1AE94_9FIRM</name>
<comment type="caution">
    <text evidence="7">The sequence shown here is derived from an EMBL/GenBank/DDBJ whole genome shotgun (WGS) entry which is preliminary data.</text>
</comment>
<dbReference type="InterPro" id="IPR051206">
    <property type="entry name" value="NAMLAA_amidase_2"/>
</dbReference>
<reference evidence="7" key="1">
    <citation type="submission" date="2020-10" db="EMBL/GenBank/DDBJ databases">
        <authorList>
            <person name="Gilroy R."/>
        </authorList>
    </citation>
    <scope>NUCLEOTIDE SEQUENCE</scope>
    <source>
        <strain evidence="7">ChiSjej4B22-8148</strain>
    </source>
</reference>
<evidence type="ECO:0000313" key="8">
    <source>
        <dbReference type="Proteomes" id="UP000886757"/>
    </source>
</evidence>
<evidence type="ECO:0000256" key="2">
    <source>
        <dbReference type="ARBA" id="ARBA00011901"/>
    </source>
</evidence>
<protein>
    <recommendedName>
        <fullName evidence="2">N-acetylmuramoyl-L-alanine amidase</fullName>
        <ecNumber evidence="2">3.5.1.28</ecNumber>
    </recommendedName>
</protein>
<keyword evidence="4" id="KW-0961">Cell wall biogenesis/degradation</keyword>
<evidence type="ECO:0000256" key="1">
    <source>
        <dbReference type="ARBA" id="ARBA00001561"/>
    </source>
</evidence>
<evidence type="ECO:0000256" key="5">
    <source>
        <dbReference type="SAM" id="MobiDB-lite"/>
    </source>
</evidence>
<sequence length="203" mass="23478">MRRPVDDVDVDALLEDTADYHIETETETEEETNPVPMPDIDEQLLTVNEYSRPGTKTESIDYVVIHYLGNPKTTAQQNHDYFESLKDLQNEYMSANFIVGIEGEIIECVPPGEVAYASNSMNDYSISIENCHLDDTGRFTEETYNSLVHLTAYLVEEYGLDRENIIRHYDVTGKECPLYYVENEDKWEEFKDDVMNYIAECRG</sequence>
<dbReference type="EC" id="3.5.1.28" evidence="2"/>
<evidence type="ECO:0000313" key="7">
    <source>
        <dbReference type="EMBL" id="HIR14526.1"/>
    </source>
</evidence>
<dbReference type="GO" id="GO:0009253">
    <property type="term" value="P:peptidoglycan catabolic process"/>
    <property type="evidence" value="ECO:0007669"/>
    <property type="project" value="InterPro"/>
</dbReference>
<dbReference type="InterPro" id="IPR002502">
    <property type="entry name" value="Amidase_domain"/>
</dbReference>
<dbReference type="SUPFAM" id="SSF55846">
    <property type="entry name" value="N-acetylmuramoyl-L-alanine amidase-like"/>
    <property type="match status" value="1"/>
</dbReference>
<dbReference type="GO" id="GO:0071555">
    <property type="term" value="P:cell wall organization"/>
    <property type="evidence" value="ECO:0007669"/>
    <property type="project" value="UniProtKB-KW"/>
</dbReference>
<organism evidence="7 8">
    <name type="scientific">Candidatus Choladousia intestinavium</name>
    <dbReference type="NCBI Taxonomy" id="2840727"/>
    <lineage>
        <taxon>Bacteria</taxon>
        <taxon>Bacillati</taxon>
        <taxon>Bacillota</taxon>
        <taxon>Clostridia</taxon>
        <taxon>Lachnospirales</taxon>
        <taxon>Lachnospiraceae</taxon>
        <taxon>Lachnospiraceae incertae sedis</taxon>
        <taxon>Candidatus Choladousia</taxon>
    </lineage>
</organism>
<comment type="catalytic activity">
    <reaction evidence="1">
        <text>Hydrolyzes the link between N-acetylmuramoyl residues and L-amino acid residues in certain cell-wall glycopeptides.</text>
        <dbReference type="EC" id="3.5.1.28"/>
    </reaction>
</comment>
<accession>A0A9D1AE94</accession>
<reference evidence="7" key="2">
    <citation type="journal article" date="2021" name="PeerJ">
        <title>Extensive microbial diversity within the chicken gut microbiome revealed by metagenomics and culture.</title>
        <authorList>
            <person name="Gilroy R."/>
            <person name="Ravi A."/>
            <person name="Getino M."/>
            <person name="Pursley I."/>
            <person name="Horton D.L."/>
            <person name="Alikhan N.F."/>
            <person name="Baker D."/>
            <person name="Gharbi K."/>
            <person name="Hall N."/>
            <person name="Watson M."/>
            <person name="Adriaenssens E.M."/>
            <person name="Foster-Nyarko E."/>
            <person name="Jarju S."/>
            <person name="Secka A."/>
            <person name="Antonio M."/>
            <person name="Oren A."/>
            <person name="Chaudhuri R.R."/>
            <person name="La Ragione R."/>
            <person name="Hildebrand F."/>
            <person name="Pallen M.J."/>
        </authorList>
    </citation>
    <scope>NUCLEOTIDE SEQUENCE</scope>
    <source>
        <strain evidence="7">ChiSjej4B22-8148</strain>
    </source>
</reference>
<keyword evidence="3" id="KW-0378">Hydrolase</keyword>
<dbReference type="CDD" id="cd06583">
    <property type="entry name" value="PGRP"/>
    <property type="match status" value="1"/>
</dbReference>
<dbReference type="GO" id="GO:0009254">
    <property type="term" value="P:peptidoglycan turnover"/>
    <property type="evidence" value="ECO:0007669"/>
    <property type="project" value="TreeGrafter"/>
</dbReference>
<dbReference type="AlphaFoldDB" id="A0A9D1AE94"/>
<feature type="domain" description="N-acetylmuramoyl-L-alanine amidase" evidence="6">
    <location>
        <begin position="50"/>
        <end position="178"/>
    </location>
</feature>
<gene>
    <name evidence="7" type="ORF">IAB31_11455</name>
</gene>